<dbReference type="Gene3D" id="3.40.1190.20">
    <property type="match status" value="1"/>
</dbReference>
<dbReference type="Pfam" id="PF00294">
    <property type="entry name" value="PfkB"/>
    <property type="match status" value="1"/>
</dbReference>
<comment type="caution">
    <text evidence="7">The sequence shown here is derived from an EMBL/GenBank/DDBJ whole genome shotgun (WGS) entry which is preliminary data.</text>
</comment>
<evidence type="ECO:0000313" key="7">
    <source>
        <dbReference type="EMBL" id="MEO3691507.1"/>
    </source>
</evidence>
<dbReference type="PROSITE" id="PS00584">
    <property type="entry name" value="PFKB_KINASES_2"/>
    <property type="match status" value="1"/>
</dbReference>
<organism evidence="7 8">
    <name type="scientific">Roseateles paludis</name>
    <dbReference type="NCBI Taxonomy" id="3145238"/>
    <lineage>
        <taxon>Bacteria</taxon>
        <taxon>Pseudomonadati</taxon>
        <taxon>Pseudomonadota</taxon>
        <taxon>Betaproteobacteria</taxon>
        <taxon>Burkholderiales</taxon>
        <taxon>Sphaerotilaceae</taxon>
        <taxon>Roseateles</taxon>
    </lineage>
</organism>
<keyword evidence="4 7" id="KW-0418">Kinase</keyword>
<dbReference type="EC" id="2.7.1.-" evidence="7"/>
<name>A0ABV0G196_9BURK</name>
<evidence type="ECO:0000256" key="2">
    <source>
        <dbReference type="ARBA" id="ARBA00022679"/>
    </source>
</evidence>
<dbReference type="InterPro" id="IPR011611">
    <property type="entry name" value="PfkB_dom"/>
</dbReference>
<dbReference type="RefSeq" id="WP_347704327.1">
    <property type="nucleotide sequence ID" value="NZ_JBDPZD010000002.1"/>
</dbReference>
<keyword evidence="8" id="KW-1185">Reference proteome</keyword>
<protein>
    <submittedName>
        <fullName evidence="7">Carbohydrate kinase</fullName>
        <ecNumber evidence="7">2.7.1.-</ecNumber>
    </submittedName>
</protein>
<dbReference type="CDD" id="cd01167">
    <property type="entry name" value="bac_FRK"/>
    <property type="match status" value="1"/>
</dbReference>
<dbReference type="InterPro" id="IPR002173">
    <property type="entry name" value="Carboh/pur_kinase_PfkB_CS"/>
</dbReference>
<proteinExistence type="inferred from homology"/>
<dbReference type="Proteomes" id="UP001495147">
    <property type="component" value="Unassembled WGS sequence"/>
</dbReference>
<keyword evidence="3" id="KW-0547">Nucleotide-binding</keyword>
<dbReference type="GO" id="GO:0016301">
    <property type="term" value="F:kinase activity"/>
    <property type="evidence" value="ECO:0007669"/>
    <property type="project" value="UniProtKB-KW"/>
</dbReference>
<evidence type="ECO:0000313" key="8">
    <source>
        <dbReference type="Proteomes" id="UP001495147"/>
    </source>
</evidence>
<dbReference type="SUPFAM" id="SSF53613">
    <property type="entry name" value="Ribokinase-like"/>
    <property type="match status" value="1"/>
</dbReference>
<feature type="domain" description="Carbohydrate kinase PfkB" evidence="6">
    <location>
        <begin position="15"/>
        <end position="297"/>
    </location>
</feature>
<comment type="similarity">
    <text evidence="1">Belongs to the carbohydrate kinase PfkB family.</text>
</comment>
<evidence type="ECO:0000256" key="1">
    <source>
        <dbReference type="ARBA" id="ARBA00010688"/>
    </source>
</evidence>
<keyword evidence="5" id="KW-0067">ATP-binding</keyword>
<accession>A0ABV0G196</accession>
<dbReference type="PANTHER" id="PTHR43085:SF1">
    <property type="entry name" value="PSEUDOURIDINE KINASE-RELATED"/>
    <property type="match status" value="1"/>
</dbReference>
<gene>
    <name evidence="7" type="ORF">ABDJ85_08510</name>
</gene>
<dbReference type="InterPro" id="IPR029056">
    <property type="entry name" value="Ribokinase-like"/>
</dbReference>
<evidence type="ECO:0000256" key="4">
    <source>
        <dbReference type="ARBA" id="ARBA00022777"/>
    </source>
</evidence>
<dbReference type="EMBL" id="JBDPZD010000002">
    <property type="protein sequence ID" value="MEO3691507.1"/>
    <property type="molecule type" value="Genomic_DNA"/>
</dbReference>
<evidence type="ECO:0000256" key="3">
    <source>
        <dbReference type="ARBA" id="ARBA00022741"/>
    </source>
</evidence>
<dbReference type="PANTHER" id="PTHR43085">
    <property type="entry name" value="HEXOKINASE FAMILY MEMBER"/>
    <property type="match status" value="1"/>
</dbReference>
<dbReference type="InterPro" id="IPR050306">
    <property type="entry name" value="PfkB_Carbo_kinase"/>
</dbReference>
<evidence type="ECO:0000259" key="6">
    <source>
        <dbReference type="Pfam" id="PF00294"/>
    </source>
</evidence>
<evidence type="ECO:0000256" key="5">
    <source>
        <dbReference type="ARBA" id="ARBA00022840"/>
    </source>
</evidence>
<sequence length="314" mass="34051">MAASLLHADLPRFISFGEALTDFIREGEQQWRSVCGGGPWNVACAMARMGQLSAFGGAISQDLFGQALWQASADAGLDLRFIQQLPKPPLLAMVHELNPPKYFFIGTDSADLHFRAEGLPAGWNKAVRWAHFGSLSLVRQPLAARLVALAEQLASEGVRISYDPNFRAPPMDSNYDETLERMCKLASLVKVSDEDLCGLFRAKRYHVGLAQIADWNPECWLMLTRGSQGATLFRGTQELSALPPKIKVADTVGAGDCSLAGLLDSLMSRPDAGLEPHLRRAMAAGAAACEKSGFVPPAPYRVNELEAQVALRSA</sequence>
<reference evidence="7 8" key="1">
    <citation type="submission" date="2024-05" db="EMBL/GenBank/DDBJ databases">
        <title>Roseateles sp. DJS-2-20 16S ribosomal RNA gene Genome sequencing and assembly.</title>
        <authorList>
            <person name="Woo H."/>
        </authorList>
    </citation>
    <scope>NUCLEOTIDE SEQUENCE [LARGE SCALE GENOMIC DNA]</scope>
    <source>
        <strain evidence="7 8">DJS-2-20</strain>
    </source>
</reference>
<keyword evidence="2 7" id="KW-0808">Transferase</keyword>